<feature type="transmembrane region" description="Helical" evidence="2">
    <location>
        <begin position="140"/>
        <end position="168"/>
    </location>
</feature>
<feature type="region of interest" description="Disordered" evidence="1">
    <location>
        <begin position="283"/>
        <end position="309"/>
    </location>
</feature>
<dbReference type="HOGENOM" id="CLU_899981_0_0_12"/>
<feature type="transmembrane region" description="Helical" evidence="2">
    <location>
        <begin position="51"/>
        <end position="79"/>
    </location>
</feature>
<dbReference type="EMBL" id="CP002696">
    <property type="protein sequence ID" value="AEE16319.1"/>
    <property type="molecule type" value="Genomic_DNA"/>
</dbReference>
<dbReference type="AlphaFoldDB" id="F4LJ62"/>
<keyword evidence="2" id="KW-0472">Membrane</keyword>
<gene>
    <name evidence="3" type="ordered locus">Trebr_0883</name>
</gene>
<feature type="transmembrane region" description="Helical" evidence="2">
    <location>
        <begin position="100"/>
        <end position="128"/>
    </location>
</feature>
<dbReference type="InterPro" id="IPR010380">
    <property type="entry name" value="DUF975"/>
</dbReference>
<feature type="compositionally biased region" description="Low complexity" evidence="1">
    <location>
        <begin position="288"/>
        <end position="299"/>
    </location>
</feature>
<evidence type="ECO:0000313" key="3">
    <source>
        <dbReference type="EMBL" id="AEE16319.1"/>
    </source>
</evidence>
<feature type="transmembrane region" description="Helical" evidence="2">
    <location>
        <begin position="22"/>
        <end position="45"/>
    </location>
</feature>
<dbReference type="STRING" id="906968.Trebr_0883"/>
<dbReference type="Proteomes" id="UP000006546">
    <property type="component" value="Chromosome"/>
</dbReference>
<dbReference type="Pfam" id="PF06161">
    <property type="entry name" value="DUF975"/>
    <property type="match status" value="1"/>
</dbReference>
<evidence type="ECO:0008006" key="5">
    <source>
        <dbReference type="Google" id="ProtNLM"/>
    </source>
</evidence>
<name>F4LJ62_TREBD</name>
<dbReference type="KEGG" id="tbe:Trebr_0883"/>
<evidence type="ECO:0000256" key="1">
    <source>
        <dbReference type="SAM" id="MobiDB-lite"/>
    </source>
</evidence>
<keyword evidence="2" id="KW-0812">Transmembrane</keyword>
<proteinExistence type="predicted"/>
<evidence type="ECO:0000256" key="2">
    <source>
        <dbReference type="SAM" id="Phobius"/>
    </source>
</evidence>
<protein>
    <recommendedName>
        <fullName evidence="5">Glycerophosphoryl diester phosphodiesterase membrane domain-containing protein</fullName>
    </recommendedName>
</protein>
<keyword evidence="2" id="KW-1133">Transmembrane helix</keyword>
<evidence type="ECO:0000313" key="4">
    <source>
        <dbReference type="Proteomes" id="UP000006546"/>
    </source>
</evidence>
<sequence length="309" mass="32574">MECNKVLLDSVNAAVRRNLGKAVIALALLLLCSSLIAPAVLLSAAGGDSGMFFSVVLAAAAVVFLLVMQYGFTILLAKLYRGDRAVLGDLFCGFRDFKRVCLLSVLFGVAAIVLCGVIVPAGMALFFASGREMTTAAVMSLVPVLTFVCLIAYWLAVMLPFAFAYFVLYDNPSFTVRQVFKAAARLMRGYRLKFLLFVLRVGGWWLAAAVVSYAVGFVLSGSVSAALLAESRGVASGVFSLARILDAVYFVCAYMALIRVTMGGAAYYGARIADSPSASGPIPLPDTSALSDAPALPLAGDSALPPDEN</sequence>
<reference evidence="4" key="1">
    <citation type="submission" date="2011-04" db="EMBL/GenBank/DDBJ databases">
        <title>The complete genome of Treponema brennaborense DSM 12168.</title>
        <authorList>
            <person name="Lucas S."/>
            <person name="Han J."/>
            <person name="Lapidus A."/>
            <person name="Bruce D."/>
            <person name="Goodwin L."/>
            <person name="Pitluck S."/>
            <person name="Peters L."/>
            <person name="Kyrpides N."/>
            <person name="Mavromatis K."/>
            <person name="Ivanova N."/>
            <person name="Mikhailova N."/>
            <person name="Pagani I."/>
            <person name="Teshima H."/>
            <person name="Detter J.C."/>
            <person name="Tapia R."/>
            <person name="Han C."/>
            <person name="Land M."/>
            <person name="Hauser L."/>
            <person name="Markowitz V."/>
            <person name="Cheng J.-F."/>
            <person name="Hugenholtz P."/>
            <person name="Woyke T."/>
            <person name="Wu D."/>
            <person name="Gronow S."/>
            <person name="Wellnitz S."/>
            <person name="Brambilla E."/>
            <person name="Klenk H.-P."/>
            <person name="Eisen J.A."/>
        </authorList>
    </citation>
    <scope>NUCLEOTIDE SEQUENCE [LARGE SCALE GENOMIC DNA]</scope>
    <source>
        <strain evidence="4">DSM 12168 / CIP 105900 / DD5/3</strain>
    </source>
</reference>
<dbReference type="OrthoDB" id="9850198at2"/>
<accession>F4LJ62</accession>
<feature type="transmembrane region" description="Helical" evidence="2">
    <location>
        <begin position="194"/>
        <end position="227"/>
    </location>
</feature>
<dbReference type="RefSeq" id="WP_013758038.1">
    <property type="nucleotide sequence ID" value="NC_015500.1"/>
</dbReference>
<organism evidence="3 4">
    <name type="scientific">Treponema brennaborense (strain DSM 12168 / CIP 105900 / DD5/3)</name>
    <dbReference type="NCBI Taxonomy" id="906968"/>
    <lineage>
        <taxon>Bacteria</taxon>
        <taxon>Pseudomonadati</taxon>
        <taxon>Spirochaetota</taxon>
        <taxon>Spirochaetia</taxon>
        <taxon>Spirochaetales</taxon>
        <taxon>Treponemataceae</taxon>
        <taxon>Treponema</taxon>
    </lineage>
</organism>
<keyword evidence="4" id="KW-1185">Reference proteome</keyword>
<dbReference type="eggNOG" id="COG5523">
    <property type="taxonomic scope" value="Bacteria"/>
</dbReference>
<feature type="transmembrane region" description="Helical" evidence="2">
    <location>
        <begin position="247"/>
        <end position="268"/>
    </location>
</feature>